<dbReference type="GO" id="GO:0016831">
    <property type="term" value="F:carboxy-lyase activity"/>
    <property type="evidence" value="ECO:0007669"/>
    <property type="project" value="UniProtKB-KW"/>
</dbReference>
<dbReference type="Pfam" id="PF01276">
    <property type="entry name" value="OKR_DC_1"/>
    <property type="match status" value="1"/>
</dbReference>
<dbReference type="PANTHER" id="PTHR43277:SF4">
    <property type="entry name" value="ARGININE DECARBOXYLASE"/>
    <property type="match status" value="1"/>
</dbReference>
<evidence type="ECO:0000256" key="3">
    <source>
        <dbReference type="ARBA" id="ARBA00022793"/>
    </source>
</evidence>
<dbReference type="SUPFAM" id="SSF55904">
    <property type="entry name" value="Ornithine decarboxylase C-terminal domain"/>
    <property type="match status" value="1"/>
</dbReference>
<feature type="domain" description="Orn/Lys/Arg decarboxylase C-terminal" evidence="7">
    <location>
        <begin position="427"/>
        <end position="488"/>
    </location>
</feature>
<keyword evidence="5" id="KW-0456">Lyase</keyword>
<gene>
    <name evidence="9" type="primary">LOC110793811</name>
</gene>
<dbReference type="Gene3D" id="3.90.100.10">
    <property type="entry name" value="Orn/Lys/Arg decarboxylase, C-terminal domain"/>
    <property type="match status" value="1"/>
</dbReference>
<evidence type="ECO:0000256" key="5">
    <source>
        <dbReference type="ARBA" id="ARBA00023239"/>
    </source>
</evidence>
<evidence type="ECO:0000256" key="1">
    <source>
        <dbReference type="ARBA" id="ARBA00001933"/>
    </source>
</evidence>
<dbReference type="KEGG" id="soe:110793811"/>
<dbReference type="InterPro" id="IPR008286">
    <property type="entry name" value="Prn/Lys/Arg_de-COase_C"/>
</dbReference>
<evidence type="ECO:0000256" key="4">
    <source>
        <dbReference type="ARBA" id="ARBA00022898"/>
    </source>
</evidence>
<dbReference type="Proteomes" id="UP000813463">
    <property type="component" value="Chromosome 5"/>
</dbReference>
<reference evidence="8" key="1">
    <citation type="journal article" date="2021" name="Nat. Commun.">
        <title>Genomic analyses provide insights into spinach domestication and the genetic basis of agronomic traits.</title>
        <authorList>
            <person name="Cai X."/>
            <person name="Sun X."/>
            <person name="Xu C."/>
            <person name="Sun H."/>
            <person name="Wang X."/>
            <person name="Ge C."/>
            <person name="Zhang Z."/>
            <person name="Wang Q."/>
            <person name="Fei Z."/>
            <person name="Jiao C."/>
            <person name="Wang Q."/>
        </authorList>
    </citation>
    <scope>NUCLEOTIDE SEQUENCE [LARGE SCALE GENOMIC DNA]</scope>
    <source>
        <strain evidence="8">cv. Varoflay</strain>
    </source>
</reference>
<evidence type="ECO:0000256" key="2">
    <source>
        <dbReference type="ARBA" id="ARBA00010671"/>
    </source>
</evidence>
<dbReference type="InterPro" id="IPR000310">
    <property type="entry name" value="Orn/Lys/Arg_deCO2ase_major_dom"/>
</dbReference>
<dbReference type="Pfam" id="PF03711">
    <property type="entry name" value="OKR_DC_1_C"/>
    <property type="match status" value="1"/>
</dbReference>
<dbReference type="PANTHER" id="PTHR43277">
    <property type="entry name" value="ARGININE DECARBOXYLASE"/>
    <property type="match status" value="1"/>
</dbReference>
<dbReference type="InterPro" id="IPR052357">
    <property type="entry name" value="Orn_Lys_Arg_decarboxylase-I"/>
</dbReference>
<keyword evidence="3" id="KW-0210">Decarboxylase</keyword>
<reference evidence="9" key="2">
    <citation type="submission" date="2025-08" db="UniProtKB">
        <authorList>
            <consortium name="RefSeq"/>
        </authorList>
    </citation>
    <scope>IDENTIFICATION</scope>
    <source>
        <tissue evidence="9">Leaf</tissue>
    </source>
</reference>
<feature type="domain" description="Orn/Lys/Arg decarboxylases family 1 pyridoxal-P attachment site" evidence="6">
    <location>
        <begin position="32"/>
        <end position="336"/>
    </location>
</feature>
<name>A0A9R0ISC2_SPIOL</name>
<dbReference type="InterPro" id="IPR036633">
    <property type="entry name" value="Prn/Lys/Arg_de-COase_C_sf"/>
</dbReference>
<evidence type="ECO:0000259" key="7">
    <source>
        <dbReference type="Pfam" id="PF03711"/>
    </source>
</evidence>
<dbReference type="InterPro" id="IPR015424">
    <property type="entry name" value="PyrdxlP-dep_Trfase"/>
</dbReference>
<dbReference type="RefSeq" id="XP_021854416.1">
    <property type="nucleotide sequence ID" value="XM_021998724.2"/>
</dbReference>
<keyword evidence="4" id="KW-0663">Pyridoxal phosphate</keyword>
<proteinExistence type="inferred from homology"/>
<evidence type="ECO:0000313" key="8">
    <source>
        <dbReference type="Proteomes" id="UP000813463"/>
    </source>
</evidence>
<comment type="similarity">
    <text evidence="2">Belongs to the Orn/Lys/Arg decarboxylase class-I family.</text>
</comment>
<evidence type="ECO:0008006" key="10">
    <source>
        <dbReference type="Google" id="ProtNLM"/>
    </source>
</evidence>
<dbReference type="SUPFAM" id="SSF53383">
    <property type="entry name" value="PLP-dependent transferases"/>
    <property type="match status" value="1"/>
</dbReference>
<protein>
    <recommendedName>
        <fullName evidence="10">Orn/Lys/Arg decarboxylases family 1 pyridoxal-P attachment site domain-containing protein</fullName>
    </recommendedName>
</protein>
<organism evidence="8 9">
    <name type="scientific">Spinacia oleracea</name>
    <name type="common">Spinach</name>
    <dbReference type="NCBI Taxonomy" id="3562"/>
    <lineage>
        <taxon>Eukaryota</taxon>
        <taxon>Viridiplantae</taxon>
        <taxon>Streptophyta</taxon>
        <taxon>Embryophyta</taxon>
        <taxon>Tracheophyta</taxon>
        <taxon>Spermatophyta</taxon>
        <taxon>Magnoliopsida</taxon>
        <taxon>eudicotyledons</taxon>
        <taxon>Gunneridae</taxon>
        <taxon>Pentapetalae</taxon>
        <taxon>Caryophyllales</taxon>
        <taxon>Chenopodiaceae</taxon>
        <taxon>Chenopodioideae</taxon>
        <taxon>Anserineae</taxon>
        <taxon>Spinacia</taxon>
    </lineage>
</organism>
<evidence type="ECO:0000313" key="9">
    <source>
        <dbReference type="RefSeq" id="XP_021854416.1"/>
    </source>
</evidence>
<evidence type="ECO:0000259" key="6">
    <source>
        <dbReference type="Pfam" id="PF01276"/>
    </source>
</evidence>
<keyword evidence="8" id="KW-1185">Reference proteome</keyword>
<dbReference type="AlphaFoldDB" id="A0A9R0ISC2"/>
<comment type="cofactor">
    <cofactor evidence="1">
        <name>pyridoxal 5'-phosphate</name>
        <dbReference type="ChEBI" id="CHEBI:597326"/>
    </cofactor>
</comment>
<dbReference type="InterPro" id="IPR015421">
    <property type="entry name" value="PyrdxlP-dep_Trfase_major"/>
</dbReference>
<dbReference type="GeneID" id="110793811"/>
<sequence length="512" mass="56126">MEEINTNGTEIEQDNYHKGYYRIEPCKWHNSPPLVNALKSIAEENVATFGFPGHNRGQAAPFPLVELIGETTYRHDILEVDNLSTPQGPILEAQKQAAQVFGASKTWFLVGGTTCGIHAAIMGVCNPGDTLILPRNCHKSAISAMVLSGVIPKYIFPDYDFHWDIPTVVSPSQVQKAIKELQYQGLKPGAVFITSPTYQGLCSNIKEISALCHLHNIPLIVDEAHGAHFGFHPSLPLSALQQGADVVAQSTHKVLFSLAQSSMLHVSPNNIADKDKINRCLQTLQTTSPSSLLLASLDAVTATLKNNPSSFFDNAINLAVEAKNKIEQIPGITVFDFPSAHDPLRLTVGVYDLGLSGYEADDFLFNDQKVISELPGSRSITLSFPPRTCKEHVDRLILGFNNLSSSFIHHQKNKEINHVGFRFSFEPWNDINMKLSPREAFFAKKKQVDIKDAIGKICGELICPYPPGIPITNPGEVISEIIIEILLKFKADGAKVIGASDPLLSSMLICDV</sequence>
<dbReference type="OrthoDB" id="5978656at2759"/>
<accession>A0A9R0ISC2</accession>
<dbReference type="Gene3D" id="3.40.640.10">
    <property type="entry name" value="Type I PLP-dependent aspartate aminotransferase-like (Major domain)"/>
    <property type="match status" value="1"/>
</dbReference>